<comment type="caution">
    <text evidence="2">The sequence shown here is derived from an EMBL/GenBank/DDBJ whole genome shotgun (WGS) entry which is preliminary data.</text>
</comment>
<reference evidence="2" key="1">
    <citation type="journal article" date="2020" name="Microb. Genom.">
        <title>Genetic diversity of clinical and environmental Mucorales isolates obtained from an investigation of mucormycosis cases among solid organ transplant recipients.</title>
        <authorList>
            <person name="Nguyen M.H."/>
            <person name="Kaul D."/>
            <person name="Muto C."/>
            <person name="Cheng S.J."/>
            <person name="Richter R.A."/>
            <person name="Bruno V.M."/>
            <person name="Liu G."/>
            <person name="Beyhan S."/>
            <person name="Sundermann A.J."/>
            <person name="Mounaud S."/>
            <person name="Pasculle A.W."/>
            <person name="Nierman W.C."/>
            <person name="Driscoll E."/>
            <person name="Cumbie R."/>
            <person name="Clancy C.J."/>
            <person name="Dupont C.L."/>
        </authorList>
    </citation>
    <scope>NUCLEOTIDE SEQUENCE</scope>
    <source>
        <strain evidence="2">GL11</strain>
    </source>
</reference>
<gene>
    <name evidence="2" type="ORF">G6F64_010725</name>
</gene>
<evidence type="ECO:0000256" key="1">
    <source>
        <dbReference type="SAM" id="MobiDB-lite"/>
    </source>
</evidence>
<sequence length="584" mass="67522">MPDPWIEPATSRLADERLTSYDTPPRARTLENENHSKAEEQQIIVDIQNDLKQSRKKVISKKTRGVYRTYSPEQVQELLDLVIEEGLSARKAGAIVGIVERTAQNYVKTYKEDEEKRLLGGRKQRVSWERKLQPQHTNFLCMFYEKNPQAVLWQARDALLEAFSEIQSIILSGLHRYLVSHASSTLKKLEAVVSSRTSLDVWLLSQCFKNAIRKFTVKNQYLCFSTLGSHRKKMSGINLNIRSKISIEVNSSGEPHSNESETTRPNKKSRPVNEMPDEKDKVLEGFNKSIGTAIKQHAHSVYKDNFYHKLNNTQKNSISNGFNSILDLTDNDKEKHSQRGLFTEDEWLELNRLWNKQKKWTPINKDIQKELKYIEQLAVADIKKAYCKCLKYQIEHAMTENETCFEVYALLLKILHDKKALLHSSTTEKFTEGDYVINVWSRIFSDVFEDRKNNLICKWGDTVPEESTRYKKISQDFDSSTIGDKIDLRICCLSPGGKVVDLVSVEFAKNSSNDKYFSDHRKVLREVKINIDRFYRSPFMKRRDKRNISGHCIQIARAEGQINQVCLVDNGLYVASRIGSLRLP</sequence>
<dbReference type="OrthoDB" id="2287945at2759"/>
<feature type="region of interest" description="Disordered" evidence="1">
    <location>
        <begin position="248"/>
        <end position="277"/>
    </location>
</feature>
<evidence type="ECO:0000313" key="3">
    <source>
        <dbReference type="Proteomes" id="UP000716291"/>
    </source>
</evidence>
<dbReference type="EMBL" id="JAANQT010002319">
    <property type="protein sequence ID" value="KAG1302678.1"/>
    <property type="molecule type" value="Genomic_DNA"/>
</dbReference>
<keyword evidence="3" id="KW-1185">Reference proteome</keyword>
<dbReference type="Proteomes" id="UP000716291">
    <property type="component" value="Unassembled WGS sequence"/>
</dbReference>
<name>A0A9P6X0R4_RHIOR</name>
<dbReference type="AlphaFoldDB" id="A0A9P6X0R4"/>
<evidence type="ECO:0000313" key="2">
    <source>
        <dbReference type="EMBL" id="KAG1302678.1"/>
    </source>
</evidence>
<proteinExistence type="predicted"/>
<organism evidence="2 3">
    <name type="scientific">Rhizopus oryzae</name>
    <name type="common">Mucormycosis agent</name>
    <name type="synonym">Rhizopus arrhizus var. delemar</name>
    <dbReference type="NCBI Taxonomy" id="64495"/>
    <lineage>
        <taxon>Eukaryota</taxon>
        <taxon>Fungi</taxon>
        <taxon>Fungi incertae sedis</taxon>
        <taxon>Mucoromycota</taxon>
        <taxon>Mucoromycotina</taxon>
        <taxon>Mucoromycetes</taxon>
        <taxon>Mucorales</taxon>
        <taxon>Mucorineae</taxon>
        <taxon>Rhizopodaceae</taxon>
        <taxon>Rhizopus</taxon>
    </lineage>
</organism>
<protein>
    <submittedName>
        <fullName evidence="2">Uncharacterized protein</fullName>
    </submittedName>
</protein>
<feature type="region of interest" description="Disordered" evidence="1">
    <location>
        <begin position="1"/>
        <end position="28"/>
    </location>
</feature>
<accession>A0A9P6X0R4</accession>